<protein>
    <submittedName>
        <fullName evidence="2">Uncharacterized protein</fullName>
    </submittedName>
</protein>
<dbReference type="Proteomes" id="UP000007490">
    <property type="component" value="Chromosome"/>
</dbReference>
<dbReference type="KEGG" id="mel:Metbo_1997"/>
<reference evidence="3" key="1">
    <citation type="submission" date="2011-02" db="EMBL/GenBank/DDBJ databases">
        <title>Complete sequence of Methanobacterium sp. AL-21.</title>
        <authorList>
            <consortium name="US DOE Joint Genome Institute"/>
            <person name="Lucas S."/>
            <person name="Copeland A."/>
            <person name="Lapidus A."/>
            <person name="Cheng J.-F."/>
            <person name="Goodwin L."/>
            <person name="Pitluck S."/>
            <person name="Chertkov O."/>
            <person name="Detter J.C."/>
            <person name="Han C."/>
            <person name="Tapia R."/>
            <person name="Land M."/>
            <person name="Hauser L."/>
            <person name="Kyrpides N."/>
            <person name="Ivanova N."/>
            <person name="Mikhailova N."/>
            <person name="Pagani I."/>
            <person name="Cadillo-Quiroz H."/>
            <person name="Imachi H."/>
            <person name="Zinder S."/>
            <person name="Liu W."/>
            <person name="Woyke T."/>
        </authorList>
    </citation>
    <scope>NUCLEOTIDE SEQUENCE [LARGE SCALE GENOMIC DNA]</scope>
    <source>
        <strain evidence="3">AL-21</strain>
    </source>
</reference>
<dbReference type="EMBL" id="CP002551">
    <property type="protein sequence ID" value="ADZ10216.1"/>
    <property type="molecule type" value="Genomic_DNA"/>
</dbReference>
<evidence type="ECO:0000313" key="3">
    <source>
        <dbReference type="Proteomes" id="UP000007490"/>
    </source>
</evidence>
<evidence type="ECO:0000313" key="2">
    <source>
        <dbReference type="EMBL" id="ADZ10216.1"/>
    </source>
</evidence>
<proteinExistence type="predicted"/>
<dbReference type="HOGENOM" id="CLU_3020994_0_0_2"/>
<gene>
    <name evidence="2" type="ordered locus">Metbo_1997</name>
</gene>
<evidence type="ECO:0000256" key="1">
    <source>
        <dbReference type="SAM" id="Phobius"/>
    </source>
</evidence>
<organism evidence="2 3">
    <name type="scientific">Methanobacterium lacus (strain AL-21)</name>
    <dbReference type="NCBI Taxonomy" id="877455"/>
    <lineage>
        <taxon>Archaea</taxon>
        <taxon>Methanobacteriati</taxon>
        <taxon>Methanobacteriota</taxon>
        <taxon>Methanomada group</taxon>
        <taxon>Methanobacteria</taxon>
        <taxon>Methanobacteriales</taxon>
        <taxon>Methanobacteriaceae</taxon>
        <taxon>Methanobacterium</taxon>
    </lineage>
</organism>
<keyword evidence="1" id="KW-0472">Membrane</keyword>
<keyword evidence="3" id="KW-1185">Reference proteome</keyword>
<dbReference type="AlphaFoldDB" id="F0TBE7"/>
<sequence>MTELEMLIAILAPAVAIILFLLGLTFQVLQRITKVETNVSLLLQGVACLNGNMST</sequence>
<keyword evidence="1" id="KW-0812">Transmembrane</keyword>
<keyword evidence="1" id="KW-1133">Transmembrane helix</keyword>
<dbReference type="RefSeq" id="WP_013645567.1">
    <property type="nucleotide sequence ID" value="NC_015216.1"/>
</dbReference>
<reference evidence="2 3" key="2">
    <citation type="journal article" date="2014" name="Int. J. Syst. Evol. Microbiol.">
        <title>Methanobacterium paludis sp. nov. and a novel strain of Methanobacterium lacus isolated from northern peatlands.</title>
        <authorList>
            <person name="Cadillo-Quiroz H."/>
            <person name="Brauer S.L."/>
            <person name="Goodson N."/>
            <person name="Yavitt J.B."/>
            <person name="Zinder S.H."/>
        </authorList>
    </citation>
    <scope>NUCLEOTIDE SEQUENCE [LARGE SCALE GENOMIC DNA]</scope>
    <source>
        <strain evidence="2 3">AL-21</strain>
    </source>
</reference>
<feature type="transmembrane region" description="Helical" evidence="1">
    <location>
        <begin position="6"/>
        <end position="26"/>
    </location>
</feature>
<dbReference type="GeneID" id="43500438"/>
<name>F0TBE7_METLA</name>
<accession>F0TBE7</accession>